<name>A0ACC2AVA8_DIPCM</name>
<evidence type="ECO:0000313" key="2">
    <source>
        <dbReference type="Proteomes" id="UP001162992"/>
    </source>
</evidence>
<comment type="caution">
    <text evidence="1">The sequence shown here is derived from an EMBL/GenBank/DDBJ whole genome shotgun (WGS) entry which is preliminary data.</text>
</comment>
<dbReference type="Proteomes" id="UP001162992">
    <property type="component" value="Chromosome 19"/>
</dbReference>
<reference evidence="2" key="1">
    <citation type="journal article" date="2024" name="Proc. Natl. Acad. Sci. U.S.A.">
        <title>Extraordinary preservation of gene collinearity over three hundred million years revealed in homosporous lycophytes.</title>
        <authorList>
            <person name="Li C."/>
            <person name="Wickell D."/>
            <person name="Kuo L.Y."/>
            <person name="Chen X."/>
            <person name="Nie B."/>
            <person name="Liao X."/>
            <person name="Peng D."/>
            <person name="Ji J."/>
            <person name="Jenkins J."/>
            <person name="Williams M."/>
            <person name="Shu S."/>
            <person name="Plott C."/>
            <person name="Barry K."/>
            <person name="Rajasekar S."/>
            <person name="Grimwood J."/>
            <person name="Han X."/>
            <person name="Sun S."/>
            <person name="Hou Z."/>
            <person name="He W."/>
            <person name="Dai G."/>
            <person name="Sun C."/>
            <person name="Schmutz J."/>
            <person name="Leebens-Mack J.H."/>
            <person name="Li F.W."/>
            <person name="Wang L."/>
        </authorList>
    </citation>
    <scope>NUCLEOTIDE SEQUENCE [LARGE SCALE GENOMIC DNA]</scope>
    <source>
        <strain evidence="2">cv. PW_Plant_1</strain>
    </source>
</reference>
<dbReference type="EMBL" id="CM055110">
    <property type="protein sequence ID" value="KAJ7521488.1"/>
    <property type="molecule type" value="Genomic_DNA"/>
</dbReference>
<organism evidence="1 2">
    <name type="scientific">Diphasiastrum complanatum</name>
    <name type="common">Issler's clubmoss</name>
    <name type="synonym">Lycopodium complanatum</name>
    <dbReference type="NCBI Taxonomy" id="34168"/>
    <lineage>
        <taxon>Eukaryota</taxon>
        <taxon>Viridiplantae</taxon>
        <taxon>Streptophyta</taxon>
        <taxon>Embryophyta</taxon>
        <taxon>Tracheophyta</taxon>
        <taxon>Lycopodiopsida</taxon>
        <taxon>Lycopodiales</taxon>
        <taxon>Lycopodiaceae</taxon>
        <taxon>Lycopodioideae</taxon>
        <taxon>Diphasiastrum</taxon>
    </lineage>
</organism>
<protein>
    <submittedName>
        <fullName evidence="1">Uncharacterized protein</fullName>
    </submittedName>
</protein>
<evidence type="ECO:0000313" key="1">
    <source>
        <dbReference type="EMBL" id="KAJ7521488.1"/>
    </source>
</evidence>
<sequence length="267" mass="30863">MGWRERMHAFVQQLRAPMFASNWRSCWAMSWAVSDYKFNLIIFEITLIVFFGSAGERPHKQERALVLWNLFERMMLIAYGSRGSLNRSDMQYQEAGSWQSLQDFVLKRFVAVLSGFPRALLTLIKLKFSMDQDAPILYILCYVLLLLDLRFILLRFIAVYAIESPADRDSEDIVASPETELRILISENKKVGVVSDSDAWGSEVQYGSNEEEARCCICLCVFQSGETVFQLSCNHQYHKVCIETWRRIDPRCPLCKQVLSNQTVEAL</sequence>
<gene>
    <name evidence="1" type="ORF">O6H91_19G056600</name>
</gene>
<proteinExistence type="predicted"/>
<keyword evidence="2" id="KW-1185">Reference proteome</keyword>
<accession>A0ACC2AVA8</accession>